<evidence type="ECO:0000313" key="1">
    <source>
        <dbReference type="EMBL" id="MBK3495344.1"/>
    </source>
</evidence>
<name>A0ABS1H7S0_9BACL</name>
<dbReference type="RefSeq" id="WP_198517885.1">
    <property type="nucleotide sequence ID" value="NZ_JAEOAH010000013.1"/>
</dbReference>
<accession>A0ABS1H7S0</accession>
<organism evidence="1 2">
    <name type="scientific">Viridibacillus soli</name>
    <dbReference type="NCBI Taxonomy" id="2798301"/>
    <lineage>
        <taxon>Bacteria</taxon>
        <taxon>Bacillati</taxon>
        <taxon>Bacillota</taxon>
        <taxon>Bacilli</taxon>
        <taxon>Bacillales</taxon>
        <taxon>Caryophanaceae</taxon>
        <taxon>Viridibacillus</taxon>
    </lineage>
</organism>
<comment type="caution">
    <text evidence="1">The sequence shown here is derived from an EMBL/GenBank/DDBJ whole genome shotgun (WGS) entry which is preliminary data.</text>
</comment>
<keyword evidence="2" id="KW-1185">Reference proteome</keyword>
<dbReference type="Proteomes" id="UP000618943">
    <property type="component" value="Unassembled WGS sequence"/>
</dbReference>
<gene>
    <name evidence="1" type="ORF">JFL43_10890</name>
</gene>
<proteinExistence type="predicted"/>
<evidence type="ECO:0000313" key="2">
    <source>
        <dbReference type="Proteomes" id="UP000618943"/>
    </source>
</evidence>
<dbReference type="EMBL" id="JAEOAH010000013">
    <property type="protein sequence ID" value="MBK3495344.1"/>
    <property type="molecule type" value="Genomic_DNA"/>
</dbReference>
<reference evidence="1 2" key="1">
    <citation type="submission" date="2020-12" db="EMBL/GenBank/DDBJ databases">
        <title>YIM B01967 draft genome.</title>
        <authorList>
            <person name="Yan X."/>
        </authorList>
    </citation>
    <scope>NUCLEOTIDE SEQUENCE [LARGE SCALE GENOMIC DNA]</scope>
    <source>
        <strain evidence="1 2">YIM B01967</strain>
    </source>
</reference>
<protein>
    <submittedName>
        <fullName evidence="1">Uncharacterized protein</fullName>
    </submittedName>
</protein>
<sequence length="50" mass="5888">MLKTDTWWESIFTGPLSHGLHPQKQEELEDESFLFFQYNDAASEEKDQPS</sequence>